<evidence type="ECO:0000256" key="6">
    <source>
        <dbReference type="ARBA" id="ARBA00022729"/>
    </source>
</evidence>
<feature type="compositionally biased region" description="Polar residues" evidence="9">
    <location>
        <begin position="196"/>
        <end position="205"/>
    </location>
</feature>
<dbReference type="STRING" id="363999.A0A439DGK9"/>
<feature type="compositionally biased region" description="Polar residues" evidence="9">
    <location>
        <begin position="260"/>
        <end position="276"/>
    </location>
</feature>
<dbReference type="Proteomes" id="UP000286045">
    <property type="component" value="Unassembled WGS sequence"/>
</dbReference>
<evidence type="ECO:0000256" key="9">
    <source>
        <dbReference type="SAM" id="MobiDB-lite"/>
    </source>
</evidence>
<feature type="compositionally biased region" description="Low complexity" evidence="9">
    <location>
        <begin position="206"/>
        <end position="259"/>
    </location>
</feature>
<feature type="region of interest" description="Disordered" evidence="9">
    <location>
        <begin position="454"/>
        <end position="513"/>
    </location>
</feature>
<evidence type="ECO:0000256" key="4">
    <source>
        <dbReference type="ARBA" id="ARBA00022525"/>
    </source>
</evidence>
<evidence type="ECO:0000256" key="7">
    <source>
        <dbReference type="ARBA" id="ARBA00023157"/>
    </source>
</evidence>
<dbReference type="Pfam" id="PF05730">
    <property type="entry name" value="CFEM"/>
    <property type="match status" value="1"/>
</dbReference>
<evidence type="ECO:0000256" key="5">
    <source>
        <dbReference type="ARBA" id="ARBA00022622"/>
    </source>
</evidence>
<evidence type="ECO:0000313" key="13">
    <source>
        <dbReference type="Proteomes" id="UP000286045"/>
    </source>
</evidence>
<keyword evidence="5" id="KW-0325">Glycoprotein</keyword>
<comment type="subcellular location">
    <subcellularLocation>
        <location evidence="1">Membrane</location>
        <topology evidence="1">Lipid-anchor</topology>
        <topology evidence="1">GPI-anchor</topology>
    </subcellularLocation>
    <subcellularLocation>
        <location evidence="2">Secreted</location>
    </subcellularLocation>
</comment>
<dbReference type="AlphaFoldDB" id="A0A439DGK9"/>
<keyword evidence="6 10" id="KW-0732">Signal</keyword>
<gene>
    <name evidence="12" type="ORF">EKO27_g1601</name>
</gene>
<proteinExistence type="inferred from homology"/>
<evidence type="ECO:0000313" key="12">
    <source>
        <dbReference type="EMBL" id="RWA13530.1"/>
    </source>
</evidence>
<dbReference type="EMBL" id="RYZI01000025">
    <property type="protein sequence ID" value="RWA13530.1"/>
    <property type="molecule type" value="Genomic_DNA"/>
</dbReference>
<reference evidence="12 13" key="1">
    <citation type="submission" date="2018-12" db="EMBL/GenBank/DDBJ databases">
        <title>Draft genome sequence of Xylaria grammica IHI A82.</title>
        <authorList>
            <person name="Buettner E."/>
            <person name="Kellner H."/>
        </authorList>
    </citation>
    <scope>NUCLEOTIDE SEQUENCE [LARGE SCALE GENOMIC DNA]</scope>
    <source>
        <strain evidence="12 13">IHI A82</strain>
    </source>
</reference>
<sequence length="743" mass="75817">MKSTLALVALAAGLSQVTATGFHNAPSYSCPDNSDNQCTSDMSKGFDWSDLNFGNFGSYKGFTYSGYSCSQKFGKRDELTGRSFQSKCITGKATQEKESSPKISCDKSQGVEKTSIRRFQVTPEFDCDLEFHYTMPDGSSCKHRSSCKASGTTVENSQCGGATDVTIVYPSQPGKPKDTCDYGIHHIDFDCEGPQPTKSHSYPVNTPTYPVESPSTSVSTPVSTPETSSVPFTYPSYTVSTPVETPSTPAESTPAESTPVESTPAESTPAESTPVETPSYPAESSTIASSSTAAVSTPSVTAPTSTIPGSYPVYTPSTTSVPAETTPAETTPVESTPAESTPAESTPAESTPAESTPAESTPAESTPAESTPAQSTPVESTIGSSSTAAVSTPAETTSYSVTSYITTSTVFSTSVHTVTSCGPEVPNCPAGSATVTTVIIPISTTVCPVTETISQPAGTSTPSATGSSPATYPVSTPVESTPIASSSSSPVESTPAGSSVSYPVSQTSSTPAGPVETLPCPGVVPSCLNTWMFSVGCKDNTESACYCPDNAFVNNIFACLYAHGESDEQISEAVSYFQGICAPFVPTNPGIATGAETITTVLTVTPTSIASYTTISVIATTVVPCTDDVGEVIPSSSSTVVISTTMTVPQVIFTTYPATGTESSSVAVIPGTYPAATPAPTTVGVSVPYPTGPAITTFTTSPSAGGYPVSTPATTSPIATAGASRMGVGLGFLGAVVMAIAAL</sequence>
<organism evidence="12 13">
    <name type="scientific">Xylaria grammica</name>
    <dbReference type="NCBI Taxonomy" id="363999"/>
    <lineage>
        <taxon>Eukaryota</taxon>
        <taxon>Fungi</taxon>
        <taxon>Dikarya</taxon>
        <taxon>Ascomycota</taxon>
        <taxon>Pezizomycotina</taxon>
        <taxon>Sordariomycetes</taxon>
        <taxon>Xylariomycetidae</taxon>
        <taxon>Xylariales</taxon>
        <taxon>Xylariaceae</taxon>
        <taxon>Xylaria</taxon>
    </lineage>
</organism>
<keyword evidence="5" id="KW-0336">GPI-anchor</keyword>
<accession>A0A439DGK9</accession>
<keyword evidence="7" id="KW-1015">Disulfide bond</keyword>
<evidence type="ECO:0000256" key="1">
    <source>
        <dbReference type="ARBA" id="ARBA00004589"/>
    </source>
</evidence>
<feature type="compositionally biased region" description="Low complexity" evidence="9">
    <location>
        <begin position="284"/>
        <end position="307"/>
    </location>
</feature>
<dbReference type="GO" id="GO:0005576">
    <property type="term" value="C:extracellular region"/>
    <property type="evidence" value="ECO:0007669"/>
    <property type="project" value="UniProtKB-SubCell"/>
</dbReference>
<evidence type="ECO:0000256" key="3">
    <source>
        <dbReference type="ARBA" id="ARBA00010031"/>
    </source>
</evidence>
<dbReference type="GO" id="GO:0098552">
    <property type="term" value="C:side of membrane"/>
    <property type="evidence" value="ECO:0007669"/>
    <property type="project" value="UniProtKB-KW"/>
</dbReference>
<feature type="chain" id="PRO_5019036556" description="CFEM domain-containing protein" evidence="10">
    <location>
        <begin position="20"/>
        <end position="743"/>
    </location>
</feature>
<comment type="similarity">
    <text evidence="3">Belongs to the RBT5 family.</text>
</comment>
<keyword evidence="5" id="KW-0472">Membrane</keyword>
<feature type="compositionally biased region" description="Low complexity" evidence="9">
    <location>
        <begin position="454"/>
        <end position="511"/>
    </location>
</feature>
<comment type="caution">
    <text evidence="12">The sequence shown here is derived from an EMBL/GenBank/DDBJ whole genome shotgun (WGS) entry which is preliminary data.</text>
</comment>
<name>A0A439DGK9_9PEZI</name>
<feature type="signal peptide" evidence="10">
    <location>
        <begin position="1"/>
        <end position="19"/>
    </location>
</feature>
<feature type="compositionally biased region" description="Polar residues" evidence="9">
    <location>
        <begin position="343"/>
        <end position="395"/>
    </location>
</feature>
<evidence type="ECO:0000256" key="10">
    <source>
        <dbReference type="SAM" id="SignalP"/>
    </source>
</evidence>
<evidence type="ECO:0000259" key="11">
    <source>
        <dbReference type="Pfam" id="PF05730"/>
    </source>
</evidence>
<evidence type="ECO:0000256" key="8">
    <source>
        <dbReference type="ARBA" id="ARBA00023288"/>
    </source>
</evidence>
<keyword evidence="8" id="KW-0449">Lipoprotein</keyword>
<protein>
    <recommendedName>
        <fullName evidence="11">CFEM domain-containing protein</fullName>
    </recommendedName>
</protein>
<feature type="domain" description="CFEM" evidence="11">
    <location>
        <begin position="523"/>
        <end position="582"/>
    </location>
</feature>
<keyword evidence="13" id="KW-1185">Reference proteome</keyword>
<evidence type="ECO:0000256" key="2">
    <source>
        <dbReference type="ARBA" id="ARBA00004613"/>
    </source>
</evidence>
<keyword evidence="4" id="KW-0964">Secreted</keyword>
<feature type="region of interest" description="Disordered" evidence="9">
    <location>
        <begin position="193"/>
        <end position="396"/>
    </location>
</feature>
<dbReference type="InterPro" id="IPR008427">
    <property type="entry name" value="Extracellular_membr_CFEM_dom"/>
</dbReference>
<feature type="compositionally biased region" description="Low complexity" evidence="9">
    <location>
        <begin position="315"/>
        <end position="342"/>
    </location>
</feature>